<evidence type="ECO:0000259" key="6">
    <source>
        <dbReference type="Pfam" id="PF02776"/>
    </source>
</evidence>
<organism evidence="7 8">
    <name type="scientific">Lentibacillus kapialis</name>
    <dbReference type="NCBI Taxonomy" id="340214"/>
    <lineage>
        <taxon>Bacteria</taxon>
        <taxon>Bacillati</taxon>
        <taxon>Bacillota</taxon>
        <taxon>Bacilli</taxon>
        <taxon>Bacillales</taxon>
        <taxon>Bacillaceae</taxon>
        <taxon>Lentibacillus</taxon>
    </lineage>
</organism>
<protein>
    <submittedName>
        <fullName evidence="7">Thiamine pyrophosphate protein</fullName>
    </submittedName>
</protein>
<dbReference type="RefSeq" id="WP_188633730.1">
    <property type="nucleotide sequence ID" value="NZ_BMNQ01000051.1"/>
</dbReference>
<dbReference type="CDD" id="cd00568">
    <property type="entry name" value="TPP_enzymes"/>
    <property type="match status" value="1"/>
</dbReference>
<dbReference type="AlphaFoldDB" id="A0A917Q1B7"/>
<dbReference type="GO" id="GO:0009097">
    <property type="term" value="P:isoleucine biosynthetic process"/>
    <property type="evidence" value="ECO:0007669"/>
    <property type="project" value="TreeGrafter"/>
</dbReference>
<comment type="caution">
    <text evidence="7">The sequence shown here is derived from an EMBL/GenBank/DDBJ whole genome shotgun (WGS) entry which is preliminary data.</text>
</comment>
<dbReference type="FunFam" id="3.40.50.970:FF:000007">
    <property type="entry name" value="Acetolactate synthase"/>
    <property type="match status" value="1"/>
</dbReference>
<dbReference type="InterPro" id="IPR045229">
    <property type="entry name" value="TPP_enz"/>
</dbReference>
<dbReference type="InterPro" id="IPR012001">
    <property type="entry name" value="Thiamin_PyroP_enz_TPP-bd_dom"/>
</dbReference>
<dbReference type="GO" id="GO:0009099">
    <property type="term" value="P:L-valine biosynthetic process"/>
    <property type="evidence" value="ECO:0007669"/>
    <property type="project" value="TreeGrafter"/>
</dbReference>
<dbReference type="PROSITE" id="PS00187">
    <property type="entry name" value="TPP_ENZYMES"/>
    <property type="match status" value="1"/>
</dbReference>
<feature type="domain" description="Thiamine pyrophosphate enzyme N-terminal TPP-binding" evidence="6">
    <location>
        <begin position="13"/>
        <end position="129"/>
    </location>
</feature>
<evidence type="ECO:0000313" key="8">
    <source>
        <dbReference type="Proteomes" id="UP000658382"/>
    </source>
</evidence>
<dbReference type="Pfam" id="PF00205">
    <property type="entry name" value="TPP_enzyme_M"/>
    <property type="match status" value="1"/>
</dbReference>
<dbReference type="PANTHER" id="PTHR18968">
    <property type="entry name" value="THIAMINE PYROPHOSPHATE ENZYMES"/>
    <property type="match status" value="1"/>
</dbReference>
<dbReference type="Pfam" id="PF02776">
    <property type="entry name" value="TPP_enzyme_N"/>
    <property type="match status" value="1"/>
</dbReference>
<dbReference type="NCBIfam" id="NF006052">
    <property type="entry name" value="PRK08199.1"/>
    <property type="match status" value="1"/>
</dbReference>
<feature type="domain" description="Thiamine pyrophosphate enzyme TPP-binding" evidence="5">
    <location>
        <begin position="389"/>
        <end position="535"/>
    </location>
</feature>
<dbReference type="InterPro" id="IPR000399">
    <property type="entry name" value="TPP-bd_CS"/>
</dbReference>
<evidence type="ECO:0000259" key="4">
    <source>
        <dbReference type="Pfam" id="PF00205"/>
    </source>
</evidence>
<dbReference type="PROSITE" id="PS51257">
    <property type="entry name" value="PROKAR_LIPOPROTEIN"/>
    <property type="match status" value="1"/>
</dbReference>
<proteinExistence type="inferred from homology"/>
<keyword evidence="8" id="KW-1185">Reference proteome</keyword>
<keyword evidence="2 3" id="KW-0786">Thiamine pyrophosphate</keyword>
<evidence type="ECO:0000313" key="7">
    <source>
        <dbReference type="EMBL" id="GGK04072.1"/>
    </source>
</evidence>
<dbReference type="PANTHER" id="PTHR18968:SF120">
    <property type="entry name" value="ACETOLACTATE SYNTHASE LARGE SUBUNIT"/>
    <property type="match status" value="1"/>
</dbReference>
<dbReference type="Gene3D" id="3.40.50.1220">
    <property type="entry name" value="TPP-binding domain"/>
    <property type="match status" value="1"/>
</dbReference>
<dbReference type="GO" id="GO:0005948">
    <property type="term" value="C:acetolactate synthase complex"/>
    <property type="evidence" value="ECO:0007669"/>
    <property type="project" value="TreeGrafter"/>
</dbReference>
<dbReference type="InterPro" id="IPR012000">
    <property type="entry name" value="Thiamin_PyroP_enz_cen_dom"/>
</dbReference>
<gene>
    <name evidence="7" type="ORF">GCM10007063_28010</name>
</gene>
<evidence type="ECO:0000256" key="1">
    <source>
        <dbReference type="ARBA" id="ARBA00007812"/>
    </source>
</evidence>
<dbReference type="InterPro" id="IPR029035">
    <property type="entry name" value="DHS-like_NAD/FAD-binding_dom"/>
</dbReference>
<sequence>MKMTTEPRAVKTMTAAQAIVACMKIEGISDAFCVPGESYLPLMDALHDETSIRLTSARHEGGAAFMAEGYAKSSLKPGVVMATRGVGASNLSTGVHTAYQDSTPLVVFLGQVHSKFRGREGFQEIALDQYFQHTAKWAVEVKDSERMAEIVQRAFRIARTGRPGPVVVSLPEDVLPVEAEMTFGPATMKPKPVPAEEEIAQVEKLLDIAEKPLIIAGGGVKASEAEEALVSLAAKYHFPVVSAFRRQDVFPNDHLLYTGHLGLGTNPNILQTVKEADVIMAIGTRLSEVTTQDYQILTPDKKLIHIDISYDTIGKVYSPDVGIVGDAKKALKALEAMDINVSWKGWVNKRRRAFEEVTSLDVSHKDVLNKHIMAKMVDMLPKNTVLTNDAGNFAGWLHAFYPFKAKHTYVGPTSGAMGYGLPGALGAKLALPDKPVIALAGDGGFMMTMQELETAVRYQIPVITLVFNNQMYGTIRMHQEMNYPEKVIGTDLGHVSFKGLAESVGADGYLVSTVDQFTEALDLALQKNAPAVIEILTDKEQISVSSTITQIRDRAEK</sequence>
<evidence type="ECO:0000256" key="3">
    <source>
        <dbReference type="RuleBase" id="RU362132"/>
    </source>
</evidence>
<evidence type="ECO:0000259" key="5">
    <source>
        <dbReference type="Pfam" id="PF02775"/>
    </source>
</evidence>
<dbReference type="SUPFAM" id="SSF52518">
    <property type="entry name" value="Thiamin diphosphate-binding fold (THDP-binding)"/>
    <property type="match status" value="2"/>
</dbReference>
<reference evidence="7" key="2">
    <citation type="submission" date="2020-09" db="EMBL/GenBank/DDBJ databases">
        <authorList>
            <person name="Sun Q."/>
            <person name="Ohkuma M."/>
        </authorList>
    </citation>
    <scope>NUCLEOTIDE SEQUENCE</scope>
    <source>
        <strain evidence="7">JCM 12580</strain>
    </source>
</reference>
<name>A0A917Q1B7_9BACI</name>
<dbReference type="GO" id="GO:0000287">
    <property type="term" value="F:magnesium ion binding"/>
    <property type="evidence" value="ECO:0007669"/>
    <property type="project" value="InterPro"/>
</dbReference>
<evidence type="ECO:0000256" key="2">
    <source>
        <dbReference type="ARBA" id="ARBA00023052"/>
    </source>
</evidence>
<dbReference type="GO" id="GO:0050660">
    <property type="term" value="F:flavin adenine dinucleotide binding"/>
    <property type="evidence" value="ECO:0007669"/>
    <property type="project" value="TreeGrafter"/>
</dbReference>
<dbReference type="InterPro" id="IPR029061">
    <property type="entry name" value="THDP-binding"/>
</dbReference>
<dbReference type="CDD" id="cd07035">
    <property type="entry name" value="TPP_PYR_POX_like"/>
    <property type="match status" value="1"/>
</dbReference>
<dbReference type="Gene3D" id="3.40.50.970">
    <property type="match status" value="2"/>
</dbReference>
<feature type="domain" description="Thiamine pyrophosphate enzyme central" evidence="4">
    <location>
        <begin position="199"/>
        <end position="334"/>
    </location>
</feature>
<dbReference type="Pfam" id="PF02775">
    <property type="entry name" value="TPP_enzyme_C"/>
    <property type="match status" value="1"/>
</dbReference>
<dbReference type="SUPFAM" id="SSF52467">
    <property type="entry name" value="DHS-like NAD/FAD-binding domain"/>
    <property type="match status" value="1"/>
</dbReference>
<accession>A0A917Q1B7</accession>
<dbReference type="Proteomes" id="UP000658382">
    <property type="component" value="Unassembled WGS sequence"/>
</dbReference>
<dbReference type="GO" id="GO:0030976">
    <property type="term" value="F:thiamine pyrophosphate binding"/>
    <property type="evidence" value="ECO:0007669"/>
    <property type="project" value="InterPro"/>
</dbReference>
<reference evidence="7" key="1">
    <citation type="journal article" date="2014" name="Int. J. Syst. Evol. Microbiol.">
        <title>Complete genome sequence of Corynebacterium casei LMG S-19264T (=DSM 44701T), isolated from a smear-ripened cheese.</title>
        <authorList>
            <consortium name="US DOE Joint Genome Institute (JGI-PGF)"/>
            <person name="Walter F."/>
            <person name="Albersmeier A."/>
            <person name="Kalinowski J."/>
            <person name="Ruckert C."/>
        </authorList>
    </citation>
    <scope>NUCLEOTIDE SEQUENCE</scope>
    <source>
        <strain evidence="7">JCM 12580</strain>
    </source>
</reference>
<dbReference type="InterPro" id="IPR011766">
    <property type="entry name" value="TPP_enzyme_TPP-bd"/>
</dbReference>
<dbReference type="EMBL" id="BMNQ01000051">
    <property type="protein sequence ID" value="GGK04072.1"/>
    <property type="molecule type" value="Genomic_DNA"/>
</dbReference>
<dbReference type="GO" id="GO:0003984">
    <property type="term" value="F:acetolactate synthase activity"/>
    <property type="evidence" value="ECO:0007669"/>
    <property type="project" value="TreeGrafter"/>
</dbReference>
<comment type="similarity">
    <text evidence="1 3">Belongs to the TPP enzyme family.</text>
</comment>